<evidence type="ECO:0000313" key="2">
    <source>
        <dbReference type="Proteomes" id="UP000607653"/>
    </source>
</evidence>
<comment type="caution">
    <text evidence="1">The sequence shown here is derived from an EMBL/GenBank/DDBJ whole genome shotgun (WGS) entry which is preliminary data.</text>
</comment>
<protein>
    <submittedName>
        <fullName evidence="1">Uncharacterized protein</fullName>
    </submittedName>
</protein>
<proteinExistence type="predicted"/>
<sequence length="130" mass="14931">MPIGYWLVVLGLRIDPDDPKPNDLHFWVSEWTKLDVQNHGTGSVQGSVTLWHIWKWRSKGHLADLDRLLLLTRSPHANHASVPRPLYCTSFDWSYHHGDFIVGRAMPVHCSSPEIIEAMAIFEALKHNED</sequence>
<gene>
    <name evidence="1" type="ORF">HUJ06_006487</name>
</gene>
<dbReference type="AlphaFoldDB" id="A0A822YTJ4"/>
<organism evidence="1 2">
    <name type="scientific">Nelumbo nucifera</name>
    <name type="common">Sacred lotus</name>
    <dbReference type="NCBI Taxonomy" id="4432"/>
    <lineage>
        <taxon>Eukaryota</taxon>
        <taxon>Viridiplantae</taxon>
        <taxon>Streptophyta</taxon>
        <taxon>Embryophyta</taxon>
        <taxon>Tracheophyta</taxon>
        <taxon>Spermatophyta</taxon>
        <taxon>Magnoliopsida</taxon>
        <taxon>Proteales</taxon>
        <taxon>Nelumbonaceae</taxon>
        <taxon>Nelumbo</taxon>
    </lineage>
</organism>
<dbReference type="Proteomes" id="UP000607653">
    <property type="component" value="Unassembled WGS sequence"/>
</dbReference>
<evidence type="ECO:0000313" key="1">
    <source>
        <dbReference type="EMBL" id="DAD35847.1"/>
    </source>
</evidence>
<keyword evidence="2" id="KW-1185">Reference proteome</keyword>
<accession>A0A822YTJ4</accession>
<dbReference type="EMBL" id="DUZY01000004">
    <property type="protein sequence ID" value="DAD35847.1"/>
    <property type="molecule type" value="Genomic_DNA"/>
</dbReference>
<reference evidence="1 2" key="1">
    <citation type="journal article" date="2020" name="Mol. Biol. Evol.">
        <title>Distinct Expression and Methylation Patterns for Genes with Different Fates following a Single Whole-Genome Duplication in Flowering Plants.</title>
        <authorList>
            <person name="Shi T."/>
            <person name="Rahmani R.S."/>
            <person name="Gugger P.F."/>
            <person name="Wang M."/>
            <person name="Li H."/>
            <person name="Zhang Y."/>
            <person name="Li Z."/>
            <person name="Wang Q."/>
            <person name="Van de Peer Y."/>
            <person name="Marchal K."/>
            <person name="Chen J."/>
        </authorList>
    </citation>
    <scope>NUCLEOTIDE SEQUENCE [LARGE SCALE GENOMIC DNA]</scope>
    <source>
        <tissue evidence="1">Leaf</tissue>
    </source>
</reference>
<name>A0A822YTJ4_NELNU</name>